<dbReference type="GO" id="GO:0005524">
    <property type="term" value="F:ATP binding"/>
    <property type="evidence" value="ECO:0007669"/>
    <property type="project" value="UniProtKB-KW"/>
</dbReference>
<keyword evidence="12" id="KW-0378">Hydrolase</keyword>
<dbReference type="SUPFAM" id="SSF52540">
    <property type="entry name" value="P-loop containing nucleoside triphosphate hydrolases"/>
    <property type="match status" value="2"/>
</dbReference>
<feature type="domain" description="ABC transporter" evidence="11">
    <location>
        <begin position="463"/>
        <end position="684"/>
    </location>
</feature>
<dbReference type="AlphaFoldDB" id="A0A0M2HSL5"/>
<accession>A0A0M2HSL5</accession>
<dbReference type="Gene3D" id="3.40.50.300">
    <property type="entry name" value="P-loop containing nucleotide triphosphate hydrolases"/>
    <property type="match status" value="2"/>
</dbReference>
<feature type="region of interest" description="Disordered" evidence="9">
    <location>
        <begin position="678"/>
        <end position="741"/>
    </location>
</feature>
<evidence type="ECO:0000256" key="8">
    <source>
        <dbReference type="ARBA" id="ARBA00023136"/>
    </source>
</evidence>
<dbReference type="GO" id="GO:0005886">
    <property type="term" value="C:plasma membrane"/>
    <property type="evidence" value="ECO:0007669"/>
    <property type="project" value="UniProtKB-ARBA"/>
</dbReference>
<evidence type="ECO:0000313" key="12">
    <source>
        <dbReference type="EMBL" id="KJL47489.1"/>
    </source>
</evidence>
<evidence type="ECO:0000256" key="3">
    <source>
        <dbReference type="ARBA" id="ARBA00022448"/>
    </source>
</evidence>
<dbReference type="PROSITE" id="PS50893">
    <property type="entry name" value="ABC_TRANSPORTER_2"/>
    <property type="match status" value="2"/>
</dbReference>
<feature type="transmembrane region" description="Helical" evidence="10">
    <location>
        <begin position="911"/>
        <end position="936"/>
    </location>
</feature>
<dbReference type="STRING" id="273678.RS84_02283"/>
<evidence type="ECO:0000256" key="7">
    <source>
        <dbReference type="ARBA" id="ARBA00022989"/>
    </source>
</evidence>
<feature type="compositionally biased region" description="Low complexity" evidence="9">
    <location>
        <begin position="410"/>
        <end position="423"/>
    </location>
</feature>
<dbReference type="InterPro" id="IPR050095">
    <property type="entry name" value="ECF_ABC_transporter_ATP-bd"/>
</dbReference>
<sequence length="1013" mass="105171">MTRAGRLQLRPGPLRTAAGLAAFFVAARVVYRVLFHGADGSGPVLLPLAALRLPAPFSWVTLLGPVTLDGLWDAVLSALPIAAVILLFGLLNAVFDISRVFGRLARRGPLRGIARAVAVAWSTLPSLGQAVRTVHTAQRLRGEKAGPRMLVPVLERTLERAAAVANGLELRGFGGVAADGECDAPVSVRDAVFGFGGSVVLAVDHLALRTGMLTVVTGPTGSGKSTLLRGLAGLVDHVDGGWSTGAVEVAGLDRRRIPPRDSSRLVGVVLQNPREAFCSEFVRDEIGLSLQLRGVASAIVAARVDEVVERLTIAHLRDRSVHTLSAGEATMVAIAAAVVERPILLLIDEPLADLDAHARVRVVAALDRLAHDAGLCVLVAEHRAAAFGEVADEWWEIDGSSLRSATPQGASRPSSDSSARSYSLTAGLRERRAERAQPPMPPEPAPQRRTEDAAGSRPGDAALAASHVRIAVGGVIAVADASLSLGRGEIAALIGPNGAGKSTLLTALALPPRDLEVVGSPVLVPDASDNLFTCDTVAAECTRADRSARRTGLRSASTTAARFAALLCLDAAGLAERMPRHPRDLSLGERRCLAIALQLARSPEALMIDEPTRGLDARARGQVRAALRHAADRGAAVLMATHDADFAEDLGARVLRMRDGVAPAPDLALQLPDESCIDAAPASSSSSVQSTASASAPPTPIRREHSHPSEESGLDGGVSPSPSRRNDAGAGLGPSGRPARNARGWHVVGRRAAVGGPLSLLAANIVALAAFTWPFVAAALPTQANTAVPWVALALAPVAVLVAIAALDQTVRSAHIIAYLGVLAAIGTALRIASTGVGGVEAVFILLVLAGRAFGARFGMLLGVSTILLSSTVFGGFGPWTPFQMFACGWVGAGAGLLPRRVRGWAEIAMLCAYGAAASYVFGLLLNLWFWPFAIGGGTAISYVPGAPITQNLGSFLLYSLVTSTAGWDTLRAATTIIGLVLIGRPVLAALRRAKPVVADSVMPQVPTPAIRK</sequence>
<dbReference type="PROSITE" id="PS00211">
    <property type="entry name" value="ABC_TRANSPORTER_1"/>
    <property type="match status" value="2"/>
</dbReference>
<keyword evidence="5" id="KW-0547">Nucleotide-binding</keyword>
<dbReference type="InterPro" id="IPR017871">
    <property type="entry name" value="ABC_transporter-like_CS"/>
</dbReference>
<feature type="compositionally biased region" description="Basic and acidic residues" evidence="9">
    <location>
        <begin position="701"/>
        <end position="710"/>
    </location>
</feature>
<organism evidence="12 13">
    <name type="scientific">Microbacterium hydrocarbonoxydans</name>
    <dbReference type="NCBI Taxonomy" id="273678"/>
    <lineage>
        <taxon>Bacteria</taxon>
        <taxon>Bacillati</taxon>
        <taxon>Actinomycetota</taxon>
        <taxon>Actinomycetes</taxon>
        <taxon>Micrococcales</taxon>
        <taxon>Microbacteriaceae</taxon>
        <taxon>Microbacterium</taxon>
    </lineage>
</organism>
<dbReference type="InterPro" id="IPR015856">
    <property type="entry name" value="ABC_transpr_CbiO/EcfA_su"/>
</dbReference>
<keyword evidence="7 10" id="KW-1133">Transmembrane helix</keyword>
<dbReference type="PANTHER" id="PTHR43553">
    <property type="entry name" value="HEAVY METAL TRANSPORTER"/>
    <property type="match status" value="1"/>
</dbReference>
<keyword evidence="4 10" id="KW-0812">Transmembrane</keyword>
<feature type="transmembrane region" description="Helical" evidence="10">
    <location>
        <begin position="836"/>
        <end position="854"/>
    </location>
</feature>
<dbReference type="EC" id="3.6.3.-" evidence="12"/>
<evidence type="ECO:0000256" key="9">
    <source>
        <dbReference type="SAM" id="MobiDB-lite"/>
    </source>
</evidence>
<dbReference type="OrthoDB" id="501320at2"/>
<comment type="subcellular location">
    <subcellularLocation>
        <location evidence="1">Membrane</location>
        <topology evidence="1">Multi-pass membrane protein</topology>
    </subcellularLocation>
</comment>
<dbReference type="EMBL" id="JYJB01000009">
    <property type="protein sequence ID" value="KJL47489.1"/>
    <property type="molecule type" value="Genomic_DNA"/>
</dbReference>
<feature type="transmembrane region" description="Helical" evidence="10">
    <location>
        <begin position="12"/>
        <end position="31"/>
    </location>
</feature>
<feature type="transmembrane region" description="Helical" evidence="10">
    <location>
        <begin position="861"/>
        <end position="877"/>
    </location>
</feature>
<keyword evidence="13" id="KW-1185">Reference proteome</keyword>
<dbReference type="PATRIC" id="fig|273678.4.peg.2285"/>
<feature type="region of interest" description="Disordered" evidence="9">
    <location>
        <begin position="402"/>
        <end position="460"/>
    </location>
</feature>
<protein>
    <submittedName>
        <fullName evidence="12">Putative HMP/thiamine import ATP-binding protein YkoD</fullName>
        <ecNumber evidence="12">3.6.3.-</ecNumber>
    </submittedName>
</protein>
<dbReference type="SMART" id="SM00382">
    <property type="entry name" value="AAA"/>
    <property type="match status" value="2"/>
</dbReference>
<evidence type="ECO:0000256" key="1">
    <source>
        <dbReference type="ARBA" id="ARBA00004141"/>
    </source>
</evidence>
<evidence type="ECO:0000256" key="6">
    <source>
        <dbReference type="ARBA" id="ARBA00022840"/>
    </source>
</evidence>
<dbReference type="Pfam" id="PF02361">
    <property type="entry name" value="CbiQ"/>
    <property type="match status" value="1"/>
</dbReference>
<gene>
    <name evidence="12" type="primary">ykoD_3</name>
    <name evidence="12" type="ORF">RS84_02283</name>
</gene>
<dbReference type="Proteomes" id="UP000033900">
    <property type="component" value="Unassembled WGS sequence"/>
</dbReference>
<keyword evidence="8 10" id="KW-0472">Membrane</keyword>
<evidence type="ECO:0000256" key="4">
    <source>
        <dbReference type="ARBA" id="ARBA00022692"/>
    </source>
</evidence>
<dbReference type="Gene3D" id="1.10.1760.20">
    <property type="match status" value="1"/>
</dbReference>
<dbReference type="GO" id="GO:0042626">
    <property type="term" value="F:ATPase-coupled transmembrane transporter activity"/>
    <property type="evidence" value="ECO:0007669"/>
    <property type="project" value="TreeGrafter"/>
</dbReference>
<dbReference type="Pfam" id="PF00005">
    <property type="entry name" value="ABC_tran"/>
    <property type="match status" value="2"/>
</dbReference>
<name>A0A0M2HSL5_9MICO</name>
<feature type="transmembrane region" description="Helical" evidence="10">
    <location>
        <begin position="43"/>
        <end position="62"/>
    </location>
</feature>
<dbReference type="GO" id="GO:0016887">
    <property type="term" value="F:ATP hydrolysis activity"/>
    <property type="evidence" value="ECO:0007669"/>
    <property type="project" value="InterPro"/>
</dbReference>
<evidence type="ECO:0000256" key="10">
    <source>
        <dbReference type="SAM" id="Phobius"/>
    </source>
</evidence>
<dbReference type="InterPro" id="IPR003339">
    <property type="entry name" value="ABC/ECF_trnsptr_transmembrane"/>
</dbReference>
<dbReference type="CDD" id="cd03225">
    <property type="entry name" value="ABC_cobalt_CbiO_domain1"/>
    <property type="match status" value="1"/>
</dbReference>
<feature type="transmembrane region" description="Helical" evidence="10">
    <location>
        <begin position="760"/>
        <end position="781"/>
    </location>
</feature>
<keyword evidence="3" id="KW-0813">Transport</keyword>
<dbReference type="InterPro" id="IPR027417">
    <property type="entry name" value="P-loop_NTPase"/>
</dbReference>
<evidence type="ECO:0000259" key="11">
    <source>
        <dbReference type="PROSITE" id="PS50893"/>
    </source>
</evidence>
<dbReference type="RefSeq" id="WP_052676334.1">
    <property type="nucleotide sequence ID" value="NZ_JYJB01000009.1"/>
</dbReference>
<proteinExistence type="inferred from homology"/>
<keyword evidence="6 12" id="KW-0067">ATP-binding</keyword>
<feature type="compositionally biased region" description="Low complexity" evidence="9">
    <location>
        <begin position="679"/>
        <end position="696"/>
    </location>
</feature>
<comment type="similarity">
    <text evidence="2">Belongs to the ABC transporter superfamily.</text>
</comment>
<feature type="transmembrane region" description="Helical" evidence="10">
    <location>
        <begin position="787"/>
        <end position="807"/>
    </location>
</feature>
<evidence type="ECO:0000256" key="2">
    <source>
        <dbReference type="ARBA" id="ARBA00005417"/>
    </source>
</evidence>
<reference evidence="12 13" key="1">
    <citation type="submission" date="2015-02" db="EMBL/GenBank/DDBJ databases">
        <title>Draft genome sequences of ten Microbacterium spp. with emphasis on heavy metal contaminated environments.</title>
        <authorList>
            <person name="Corretto E."/>
        </authorList>
    </citation>
    <scope>NUCLEOTIDE SEQUENCE [LARGE SCALE GENOMIC DNA]</scope>
    <source>
        <strain evidence="12 13">SA35</strain>
    </source>
</reference>
<dbReference type="InterPro" id="IPR003593">
    <property type="entry name" value="AAA+_ATPase"/>
</dbReference>
<evidence type="ECO:0000256" key="5">
    <source>
        <dbReference type="ARBA" id="ARBA00022741"/>
    </source>
</evidence>
<evidence type="ECO:0000313" key="13">
    <source>
        <dbReference type="Proteomes" id="UP000033900"/>
    </source>
</evidence>
<feature type="domain" description="ABC transporter" evidence="11">
    <location>
        <begin position="186"/>
        <end position="424"/>
    </location>
</feature>
<dbReference type="CDD" id="cd16914">
    <property type="entry name" value="EcfT"/>
    <property type="match status" value="1"/>
</dbReference>
<feature type="transmembrane region" description="Helical" evidence="10">
    <location>
        <begin position="956"/>
        <end position="983"/>
    </location>
</feature>
<feature type="transmembrane region" description="Helical" evidence="10">
    <location>
        <begin position="74"/>
        <end position="97"/>
    </location>
</feature>
<dbReference type="InterPro" id="IPR003439">
    <property type="entry name" value="ABC_transporter-like_ATP-bd"/>
</dbReference>
<comment type="caution">
    <text evidence="12">The sequence shown here is derived from an EMBL/GenBank/DDBJ whole genome shotgun (WGS) entry which is preliminary data.</text>
</comment>